<keyword evidence="3" id="KW-1185">Reference proteome</keyword>
<dbReference type="AlphaFoldDB" id="A0A2T1E0Q7"/>
<accession>A0A2T1E0Q7</accession>
<dbReference type="NCBIfam" id="TIGR03889">
    <property type="entry name" value="nitrile_acc"/>
    <property type="match status" value="1"/>
</dbReference>
<reference evidence="3" key="1">
    <citation type="submission" date="2018-02" db="EMBL/GenBank/DDBJ databases">
        <authorList>
            <person name="Moore K."/>
            <person name="Momper L."/>
        </authorList>
    </citation>
    <scope>NUCLEOTIDE SEQUENCE [LARGE SCALE GENOMIC DNA]</scope>
    <source>
        <strain evidence="3">ULC18</strain>
    </source>
</reference>
<dbReference type="RefSeq" id="WP_106258058.1">
    <property type="nucleotide sequence ID" value="NZ_CAWNSW010000049.1"/>
</dbReference>
<comment type="caution">
    <text evidence="2">The sequence shown here is derived from an EMBL/GenBank/DDBJ whole genome shotgun (WGS) entry which is preliminary data.</text>
</comment>
<evidence type="ECO:0000259" key="1">
    <source>
        <dbReference type="Pfam" id="PF21006"/>
    </source>
</evidence>
<dbReference type="OrthoDB" id="9811616at2"/>
<protein>
    <submittedName>
        <fullName evidence="2">Nitrile hydratase accessory protein</fullName>
    </submittedName>
</protein>
<dbReference type="Pfam" id="PF21006">
    <property type="entry name" value="NHase_beta_N"/>
    <property type="match status" value="1"/>
</dbReference>
<dbReference type="EMBL" id="PVWK01000109">
    <property type="protein sequence ID" value="PSB26312.1"/>
    <property type="molecule type" value="Genomic_DNA"/>
</dbReference>
<evidence type="ECO:0000313" key="2">
    <source>
        <dbReference type="EMBL" id="PSB26312.1"/>
    </source>
</evidence>
<sequence length="132" mass="14841">MQTKFEHFAATSMLGAKDSPPRCNGELSFDDSWESRAFGMAIALSKKGHYEWEEFRQQLIASIATWETEHALDDPSWNYYQRWLAALEHLALESALITPEELEQQMAEFAAATVGLNSGSLNTPGQENCLID</sequence>
<dbReference type="Proteomes" id="UP000239576">
    <property type="component" value="Unassembled WGS sequence"/>
</dbReference>
<dbReference type="InterPro" id="IPR008990">
    <property type="entry name" value="Elect_transpt_acc-like_dom_sf"/>
</dbReference>
<dbReference type="Gene3D" id="1.10.472.20">
    <property type="entry name" value="Nitrile hydratase, beta subunit"/>
    <property type="match status" value="1"/>
</dbReference>
<dbReference type="InterPro" id="IPR042262">
    <property type="entry name" value="CN_hydtase_beta_C"/>
</dbReference>
<gene>
    <name evidence="2" type="ORF">C7B82_20090</name>
</gene>
<name>A0A2T1E0Q7_9CYAN</name>
<evidence type="ECO:0000313" key="3">
    <source>
        <dbReference type="Proteomes" id="UP000239576"/>
    </source>
</evidence>
<reference evidence="2 3" key="2">
    <citation type="submission" date="2018-03" db="EMBL/GenBank/DDBJ databases">
        <title>The ancient ancestry and fast evolution of plastids.</title>
        <authorList>
            <person name="Moore K.R."/>
            <person name="Magnabosco C."/>
            <person name="Momper L."/>
            <person name="Gold D.A."/>
            <person name="Bosak T."/>
            <person name="Fournier G.P."/>
        </authorList>
    </citation>
    <scope>NUCLEOTIDE SEQUENCE [LARGE SCALE GENOMIC DNA]</scope>
    <source>
        <strain evidence="2 3">ULC18</strain>
    </source>
</reference>
<organism evidence="2 3">
    <name type="scientific">Stenomitos frigidus ULC18</name>
    <dbReference type="NCBI Taxonomy" id="2107698"/>
    <lineage>
        <taxon>Bacteria</taxon>
        <taxon>Bacillati</taxon>
        <taxon>Cyanobacteriota</taxon>
        <taxon>Cyanophyceae</taxon>
        <taxon>Leptolyngbyales</taxon>
        <taxon>Leptolyngbyaceae</taxon>
        <taxon>Stenomitos</taxon>
    </lineage>
</organism>
<dbReference type="InterPro" id="IPR023808">
    <property type="entry name" value="Nitrile_Hydratase_acc_put"/>
</dbReference>
<proteinExistence type="predicted"/>
<dbReference type="InterPro" id="IPR049054">
    <property type="entry name" value="CN_hydtase_beta-like_N"/>
</dbReference>
<feature type="domain" description="Nitrile hydratase beta subunit-like N-terminal" evidence="1">
    <location>
        <begin position="26"/>
        <end position="112"/>
    </location>
</feature>
<dbReference type="SUPFAM" id="SSF50090">
    <property type="entry name" value="Electron transport accessory proteins"/>
    <property type="match status" value="1"/>
</dbReference>